<evidence type="ECO:0000313" key="9">
    <source>
        <dbReference type="Proteomes" id="UP000836402"/>
    </source>
</evidence>
<comment type="caution">
    <text evidence="8">The sequence shown here is derived from an EMBL/GenBank/DDBJ whole genome shotgun (WGS) entry which is preliminary data.</text>
</comment>
<comment type="subcellular location">
    <subcellularLocation>
        <location evidence="1 7">Endoplasmic reticulum membrane</location>
        <topology evidence="1 7">Multi-pass membrane protein</topology>
    </subcellularLocation>
</comment>
<proteinExistence type="inferred from homology"/>
<dbReference type="PANTHER" id="PTHR15039:SF11">
    <property type="entry name" value="DOLICHOL PHOSPHATE-MANNOSE BIOSYNTHESIS REGULATORY PROTEIN"/>
    <property type="match status" value="1"/>
</dbReference>
<dbReference type="InterPro" id="IPR009914">
    <property type="entry name" value="DPM2"/>
</dbReference>
<dbReference type="Pfam" id="PF07297">
    <property type="entry name" value="DPM2"/>
    <property type="match status" value="1"/>
</dbReference>
<dbReference type="Proteomes" id="UP000836402">
    <property type="component" value="Unassembled WGS sequence"/>
</dbReference>
<keyword evidence="4 7" id="KW-0256">Endoplasmic reticulum</keyword>
<keyword evidence="9" id="KW-1185">Reference proteome</keyword>
<evidence type="ECO:0000256" key="5">
    <source>
        <dbReference type="ARBA" id="ARBA00022989"/>
    </source>
</evidence>
<gene>
    <name evidence="8" type="ORF">JKIAZH3_G6107</name>
</gene>
<protein>
    <recommendedName>
        <fullName evidence="7">Dolichol phosphate-mannose biosynthesis regulatory protein</fullName>
    </recommendedName>
</protein>
<evidence type="ECO:0000256" key="7">
    <source>
        <dbReference type="RuleBase" id="RU365084"/>
    </source>
</evidence>
<evidence type="ECO:0000313" key="8">
    <source>
        <dbReference type="EMBL" id="CAD6959046.1"/>
    </source>
</evidence>
<dbReference type="EMBL" id="CAJHJG010006731">
    <property type="protein sequence ID" value="CAD6959046.1"/>
    <property type="molecule type" value="Genomic_DNA"/>
</dbReference>
<dbReference type="PANTHER" id="PTHR15039">
    <property type="entry name" value="DOLICHOL PHOSPHATE-MANNOSE BIOSYNTHESIS REGULATORY PROTEIN"/>
    <property type="match status" value="1"/>
</dbReference>
<organism evidence="8 9">
    <name type="scientific">Tilletia caries</name>
    <name type="common">wheat bunt fungus</name>
    <dbReference type="NCBI Taxonomy" id="13290"/>
    <lineage>
        <taxon>Eukaryota</taxon>
        <taxon>Fungi</taxon>
        <taxon>Dikarya</taxon>
        <taxon>Basidiomycota</taxon>
        <taxon>Ustilaginomycotina</taxon>
        <taxon>Exobasidiomycetes</taxon>
        <taxon>Tilletiales</taxon>
        <taxon>Tilletiaceae</taxon>
        <taxon>Tilletia</taxon>
    </lineage>
</organism>
<evidence type="ECO:0000256" key="3">
    <source>
        <dbReference type="ARBA" id="ARBA00022692"/>
    </source>
</evidence>
<keyword evidence="5 7" id="KW-1133">Transmembrane helix</keyword>
<comment type="pathway">
    <text evidence="7">Protein modification; protein glycosylation.</text>
</comment>
<feature type="transmembrane region" description="Helical" evidence="7">
    <location>
        <begin position="7"/>
        <end position="29"/>
    </location>
</feature>
<comment type="similarity">
    <text evidence="2 7">Belongs to the DPM2 family.</text>
</comment>
<evidence type="ECO:0000256" key="2">
    <source>
        <dbReference type="ARBA" id="ARBA00005478"/>
    </source>
</evidence>
<comment type="function">
    <text evidence="7">Regulatory subunit of the dolichol-phosphate mannose (DPM) synthase complex; essential for the ER localization.</text>
</comment>
<keyword evidence="3 7" id="KW-0812">Transmembrane</keyword>
<feature type="transmembrane region" description="Helical" evidence="7">
    <location>
        <begin position="49"/>
        <end position="70"/>
    </location>
</feature>
<evidence type="ECO:0000256" key="6">
    <source>
        <dbReference type="ARBA" id="ARBA00023136"/>
    </source>
</evidence>
<evidence type="ECO:0000256" key="4">
    <source>
        <dbReference type="ARBA" id="ARBA00022824"/>
    </source>
</evidence>
<accession>A0ABN7JBN6</accession>
<reference evidence="8" key="1">
    <citation type="submission" date="2020-10" db="EMBL/GenBank/DDBJ databases">
        <authorList>
            <person name="Sedaghatjoo S."/>
        </authorList>
    </citation>
    <scope>NUCLEOTIDE SEQUENCE</scope>
    <source>
        <strain evidence="8">AZH3</strain>
    </source>
</reference>
<sequence>MALSDRLVGGVMLLIAAFVFTYYSIWALITPFFPTDSPIQAYFPDRVWAVRGPALLLVAGLGGVGSFVGVTAGWHTYVSPATCLAPSPTHS</sequence>
<name>A0ABN7JBN6_9BASI</name>
<comment type="subunit">
    <text evidence="7">Component of the dolichol-phosphate mannose (DPM) synthase complex.</text>
</comment>
<evidence type="ECO:0000256" key="1">
    <source>
        <dbReference type="ARBA" id="ARBA00004477"/>
    </source>
</evidence>
<keyword evidence="6 7" id="KW-0472">Membrane</keyword>